<evidence type="ECO:0000313" key="3">
    <source>
        <dbReference type="Proteomes" id="UP001141253"/>
    </source>
</evidence>
<sequence>MKPVFQLVMIIKIILDRIIKRFKGHKVHRMDRIQRQQQNNTEIKIPEFKIPKWKSSSPSSQR</sequence>
<comment type="caution">
    <text evidence="2">The sequence shown here is derived from an EMBL/GenBank/DDBJ whole genome shotgun (WGS) entry which is preliminary data.</text>
</comment>
<reference evidence="2" key="1">
    <citation type="submission" date="2022-10" db="EMBL/GenBank/DDBJ databases">
        <authorList>
            <person name="Hyden B.L."/>
            <person name="Feng K."/>
            <person name="Yates T."/>
            <person name="Jawdy S."/>
            <person name="Smart L.B."/>
            <person name="Muchero W."/>
        </authorList>
    </citation>
    <scope>NUCLEOTIDE SEQUENCE</scope>
    <source>
        <tissue evidence="2">Shoot tip</tissue>
    </source>
</reference>
<name>A0ABQ8ZL06_9ROSI</name>
<reference evidence="2" key="2">
    <citation type="journal article" date="2023" name="Int. J. Mol. Sci.">
        <title>De Novo Assembly and Annotation of 11 Diverse Shrub Willow (Salix) Genomes Reveals Novel Gene Organization in Sex-Linked Regions.</title>
        <authorList>
            <person name="Hyden B."/>
            <person name="Feng K."/>
            <person name="Yates T.B."/>
            <person name="Jawdy S."/>
            <person name="Cereghino C."/>
            <person name="Smart L.B."/>
            <person name="Muchero W."/>
        </authorList>
    </citation>
    <scope>NUCLEOTIDE SEQUENCE</scope>
    <source>
        <tissue evidence="2">Shoot tip</tissue>
    </source>
</reference>
<protein>
    <submittedName>
        <fullName evidence="2">Uncharacterized protein</fullName>
    </submittedName>
</protein>
<gene>
    <name evidence="2" type="ORF">OIU77_016563</name>
</gene>
<feature type="region of interest" description="Disordered" evidence="1">
    <location>
        <begin position="36"/>
        <end position="62"/>
    </location>
</feature>
<organism evidence="2 3">
    <name type="scientific">Salix suchowensis</name>
    <dbReference type="NCBI Taxonomy" id="1278906"/>
    <lineage>
        <taxon>Eukaryota</taxon>
        <taxon>Viridiplantae</taxon>
        <taxon>Streptophyta</taxon>
        <taxon>Embryophyta</taxon>
        <taxon>Tracheophyta</taxon>
        <taxon>Spermatophyta</taxon>
        <taxon>Magnoliopsida</taxon>
        <taxon>eudicotyledons</taxon>
        <taxon>Gunneridae</taxon>
        <taxon>Pentapetalae</taxon>
        <taxon>rosids</taxon>
        <taxon>fabids</taxon>
        <taxon>Malpighiales</taxon>
        <taxon>Salicaceae</taxon>
        <taxon>Saliceae</taxon>
        <taxon>Salix</taxon>
    </lineage>
</organism>
<evidence type="ECO:0000313" key="2">
    <source>
        <dbReference type="EMBL" id="KAJ6302494.1"/>
    </source>
</evidence>
<evidence type="ECO:0000256" key="1">
    <source>
        <dbReference type="SAM" id="MobiDB-lite"/>
    </source>
</evidence>
<dbReference type="Proteomes" id="UP001141253">
    <property type="component" value="Chromosome 16"/>
</dbReference>
<accession>A0ABQ8ZL06</accession>
<dbReference type="EMBL" id="JAPFFI010000027">
    <property type="protein sequence ID" value="KAJ6302494.1"/>
    <property type="molecule type" value="Genomic_DNA"/>
</dbReference>
<keyword evidence="3" id="KW-1185">Reference proteome</keyword>
<proteinExistence type="predicted"/>